<proteinExistence type="predicted"/>
<sequence length="83" mass="9049">MSDPEVPAASDAEIDSVPGLRTALEIIGHANQTAHEKGKCVIEFEKTESGAMNIQDITQHVEVLEGVNELLMRDDEEEDANSE</sequence>
<dbReference type="AlphaFoldDB" id="A0ABD5Z357"/>
<evidence type="ECO:0000313" key="1">
    <source>
        <dbReference type="EMBL" id="MFC7199575.1"/>
    </source>
</evidence>
<protein>
    <submittedName>
        <fullName evidence="1">Uncharacterized protein</fullName>
    </submittedName>
</protein>
<dbReference type="RefSeq" id="WP_279529505.1">
    <property type="nucleotide sequence ID" value="NZ_CP122312.1"/>
</dbReference>
<dbReference type="Proteomes" id="UP001596447">
    <property type="component" value="Unassembled WGS sequence"/>
</dbReference>
<reference evidence="1 2" key="1">
    <citation type="journal article" date="2019" name="Int. J. Syst. Evol. Microbiol.">
        <title>The Global Catalogue of Microorganisms (GCM) 10K type strain sequencing project: providing services to taxonomists for standard genome sequencing and annotation.</title>
        <authorList>
            <consortium name="The Broad Institute Genomics Platform"/>
            <consortium name="The Broad Institute Genome Sequencing Center for Infectious Disease"/>
            <person name="Wu L."/>
            <person name="Ma J."/>
        </authorList>
    </citation>
    <scope>NUCLEOTIDE SEQUENCE [LARGE SCALE GENOMIC DNA]</scope>
    <source>
        <strain evidence="1 2">XZGYJ-43</strain>
    </source>
</reference>
<keyword evidence="2" id="KW-1185">Reference proteome</keyword>
<accession>A0ABD5Z357</accession>
<organism evidence="1 2">
    <name type="scientific">Halospeciosus flavus</name>
    <dbReference type="NCBI Taxonomy" id="3032283"/>
    <lineage>
        <taxon>Archaea</taxon>
        <taxon>Methanobacteriati</taxon>
        <taxon>Methanobacteriota</taxon>
        <taxon>Stenosarchaea group</taxon>
        <taxon>Halobacteria</taxon>
        <taxon>Halobacteriales</taxon>
        <taxon>Halobacteriaceae</taxon>
        <taxon>Halospeciosus</taxon>
    </lineage>
</organism>
<evidence type="ECO:0000313" key="2">
    <source>
        <dbReference type="Proteomes" id="UP001596447"/>
    </source>
</evidence>
<dbReference type="EMBL" id="JBHTAR010000011">
    <property type="protein sequence ID" value="MFC7199575.1"/>
    <property type="molecule type" value="Genomic_DNA"/>
</dbReference>
<gene>
    <name evidence="1" type="ORF">ACFQJ9_09150</name>
</gene>
<comment type="caution">
    <text evidence="1">The sequence shown here is derived from an EMBL/GenBank/DDBJ whole genome shotgun (WGS) entry which is preliminary data.</text>
</comment>
<name>A0ABD5Z357_9EURY</name>